<accession>A0ABT3PW80</accession>
<dbReference type="InterPro" id="IPR018480">
    <property type="entry name" value="PNAcMuramoyl-5peptid_Trfase_CS"/>
</dbReference>
<proteinExistence type="predicted"/>
<keyword evidence="3 8" id="KW-0808">Transferase</keyword>
<comment type="subcellular location">
    <subcellularLocation>
        <location evidence="1">Cell membrane</location>
        <topology evidence="1">Multi-pass membrane protein</topology>
    </subcellularLocation>
</comment>
<feature type="transmembrane region" description="Helical" evidence="7">
    <location>
        <begin position="327"/>
        <end position="348"/>
    </location>
</feature>
<feature type="transmembrane region" description="Helical" evidence="7">
    <location>
        <begin position="221"/>
        <end position="239"/>
    </location>
</feature>
<sequence>MGSESLVWVFPAVLTSLLISYISMPVIIQIAGLKNLIDEPDDVRKFHSGMIPTLGGIGIFAAFLISFSVWGGATNLTSYPFFVASLFMLFLIGIKDDILVISPAKKFIVQLLAAVEIVLGGKIYIDNLNGLFGVYELSWIVGVCLSVVIIVALINSYNLIDGIDGLAGGVGLVASVFLGIWFFGAGFHSLGMLSFVLSGALIGFLIFNFHPAKIFMGDTGAMAVGFILAFLSLQFISLNQTITESGWYIENATVMAVAVMIIPVVDTLRVSVIRLLSGHSPFIADHNHIHHKLIESNIPQHYASISLWIANTVIIGLIYMTQNLEPSMLLCITLILGSVMLPSIKLIFKHLFGIYKDKNLVKSDDLSSETEALNSNKKRTIGFKKLAEFIKE</sequence>
<dbReference type="InterPro" id="IPR000715">
    <property type="entry name" value="Glycosyl_transferase_4"/>
</dbReference>
<gene>
    <name evidence="8" type="ORF">LQ318_04250</name>
</gene>
<evidence type="ECO:0000256" key="1">
    <source>
        <dbReference type="ARBA" id="ARBA00004651"/>
    </source>
</evidence>
<feature type="transmembrane region" description="Helical" evidence="7">
    <location>
        <begin position="137"/>
        <end position="154"/>
    </location>
</feature>
<name>A0ABT3PW80_9BACT</name>
<evidence type="ECO:0000256" key="4">
    <source>
        <dbReference type="ARBA" id="ARBA00022692"/>
    </source>
</evidence>
<evidence type="ECO:0000256" key="3">
    <source>
        <dbReference type="ARBA" id="ARBA00022679"/>
    </source>
</evidence>
<evidence type="ECO:0000313" key="8">
    <source>
        <dbReference type="EMBL" id="MCW9712110.1"/>
    </source>
</evidence>
<feature type="transmembrane region" description="Helical" evidence="7">
    <location>
        <begin position="302"/>
        <end position="321"/>
    </location>
</feature>
<dbReference type="EMBL" id="JAJNDC010000001">
    <property type="protein sequence ID" value="MCW9712110.1"/>
    <property type="molecule type" value="Genomic_DNA"/>
</dbReference>
<reference evidence="8 9" key="1">
    <citation type="submission" date="2021-11" db="EMBL/GenBank/DDBJ databases">
        <title>Aliifidinibius sp. nov., a new bacterium isolated from saline soil.</title>
        <authorList>
            <person name="Galisteo C."/>
            <person name="De La Haba R."/>
            <person name="Sanchez-Porro C."/>
            <person name="Ventosa A."/>
        </authorList>
    </citation>
    <scope>NUCLEOTIDE SEQUENCE [LARGE SCALE GENOMIC DNA]</scope>
    <source>
        <strain evidence="8 9">KACC 190600</strain>
    </source>
</reference>
<dbReference type="PANTHER" id="PTHR22926:SF3">
    <property type="entry name" value="UNDECAPRENYL-PHOSPHATE ALPHA-N-ACETYLGLUCOSAMINYL 1-PHOSPHATE TRANSFERASE"/>
    <property type="match status" value="1"/>
</dbReference>
<keyword evidence="5 7" id="KW-1133">Transmembrane helix</keyword>
<dbReference type="PANTHER" id="PTHR22926">
    <property type="entry name" value="PHOSPHO-N-ACETYLMURAMOYL-PENTAPEPTIDE-TRANSFERASE"/>
    <property type="match status" value="1"/>
</dbReference>
<evidence type="ECO:0000313" key="9">
    <source>
        <dbReference type="Proteomes" id="UP001207337"/>
    </source>
</evidence>
<dbReference type="GO" id="GO:0016740">
    <property type="term" value="F:transferase activity"/>
    <property type="evidence" value="ECO:0007669"/>
    <property type="project" value="UniProtKB-KW"/>
</dbReference>
<comment type="caution">
    <text evidence="8">The sequence shown here is derived from an EMBL/GenBank/DDBJ whole genome shotgun (WGS) entry which is preliminary data.</text>
</comment>
<dbReference type="CDD" id="cd06853">
    <property type="entry name" value="GT_WecA_like"/>
    <property type="match status" value="1"/>
</dbReference>
<dbReference type="Proteomes" id="UP001207337">
    <property type="component" value="Unassembled WGS sequence"/>
</dbReference>
<evidence type="ECO:0000256" key="6">
    <source>
        <dbReference type="ARBA" id="ARBA00023136"/>
    </source>
</evidence>
<protein>
    <submittedName>
        <fullName evidence="8">Undecaprenyl/decaprenyl-phosphate alpha-N-acetylglucosaminyl 1-phosphate transferase</fullName>
    </submittedName>
</protein>
<feature type="transmembrane region" description="Helical" evidence="7">
    <location>
        <begin position="245"/>
        <end position="265"/>
    </location>
</feature>
<feature type="transmembrane region" description="Helical" evidence="7">
    <location>
        <begin position="6"/>
        <end position="28"/>
    </location>
</feature>
<evidence type="ECO:0000256" key="5">
    <source>
        <dbReference type="ARBA" id="ARBA00022989"/>
    </source>
</evidence>
<dbReference type="Pfam" id="PF00953">
    <property type="entry name" value="Glycos_transf_4"/>
    <property type="match status" value="1"/>
</dbReference>
<keyword evidence="6 7" id="KW-0472">Membrane</keyword>
<evidence type="ECO:0000256" key="7">
    <source>
        <dbReference type="SAM" id="Phobius"/>
    </source>
</evidence>
<feature type="transmembrane region" description="Helical" evidence="7">
    <location>
        <begin position="166"/>
        <end position="184"/>
    </location>
</feature>
<keyword evidence="4 7" id="KW-0812">Transmembrane</keyword>
<keyword evidence="2" id="KW-1003">Cell membrane</keyword>
<dbReference type="RefSeq" id="WP_265787810.1">
    <property type="nucleotide sequence ID" value="NZ_BAABRS010000001.1"/>
</dbReference>
<dbReference type="PROSITE" id="PS01348">
    <property type="entry name" value="MRAY_2"/>
    <property type="match status" value="1"/>
</dbReference>
<feature type="transmembrane region" description="Helical" evidence="7">
    <location>
        <begin position="49"/>
        <end position="70"/>
    </location>
</feature>
<feature type="transmembrane region" description="Helical" evidence="7">
    <location>
        <begin position="76"/>
        <end position="95"/>
    </location>
</feature>
<keyword evidence="9" id="KW-1185">Reference proteome</keyword>
<feature type="transmembrane region" description="Helical" evidence="7">
    <location>
        <begin position="190"/>
        <end position="209"/>
    </location>
</feature>
<organism evidence="8 9">
    <name type="scientific">Fodinibius salicampi</name>
    <dbReference type="NCBI Taxonomy" id="1920655"/>
    <lineage>
        <taxon>Bacteria</taxon>
        <taxon>Pseudomonadati</taxon>
        <taxon>Balneolota</taxon>
        <taxon>Balneolia</taxon>
        <taxon>Balneolales</taxon>
        <taxon>Balneolaceae</taxon>
        <taxon>Fodinibius</taxon>
    </lineage>
</organism>
<evidence type="ECO:0000256" key="2">
    <source>
        <dbReference type="ARBA" id="ARBA00022475"/>
    </source>
</evidence>